<feature type="region of interest" description="Disordered" evidence="7">
    <location>
        <begin position="246"/>
        <end position="286"/>
    </location>
</feature>
<accession>A0ABY7U5E8</accession>
<keyword evidence="5 8" id="KW-1133">Transmembrane helix</keyword>
<evidence type="ECO:0000256" key="7">
    <source>
        <dbReference type="SAM" id="MobiDB-lite"/>
    </source>
</evidence>
<feature type="transmembrane region" description="Helical" evidence="8">
    <location>
        <begin position="174"/>
        <end position="190"/>
    </location>
</feature>
<feature type="transmembrane region" description="Helical" evidence="8">
    <location>
        <begin position="64"/>
        <end position="83"/>
    </location>
</feature>
<keyword evidence="3" id="KW-1003">Cell membrane</keyword>
<keyword evidence="4 8" id="KW-0812">Transmembrane</keyword>
<organism evidence="10 11">
    <name type="scientific">Corynebacterium massiliense DSM 45435</name>
    <dbReference type="NCBI Taxonomy" id="1121364"/>
    <lineage>
        <taxon>Bacteria</taxon>
        <taxon>Bacillati</taxon>
        <taxon>Actinomycetota</taxon>
        <taxon>Actinomycetes</taxon>
        <taxon>Mycobacteriales</taxon>
        <taxon>Corynebacteriaceae</taxon>
        <taxon>Corynebacterium</taxon>
    </lineage>
</organism>
<evidence type="ECO:0000256" key="6">
    <source>
        <dbReference type="ARBA" id="ARBA00023136"/>
    </source>
</evidence>
<evidence type="ECO:0000256" key="8">
    <source>
        <dbReference type="SAM" id="Phobius"/>
    </source>
</evidence>
<keyword evidence="6 8" id="KW-0472">Membrane</keyword>
<evidence type="ECO:0000313" key="11">
    <source>
        <dbReference type="Proteomes" id="UP001220064"/>
    </source>
</evidence>
<keyword evidence="11" id="KW-1185">Reference proteome</keyword>
<feature type="domain" description="Glycine transporter" evidence="9">
    <location>
        <begin position="93"/>
        <end position="165"/>
    </location>
</feature>
<evidence type="ECO:0000313" key="10">
    <source>
        <dbReference type="EMBL" id="WCZ31913.1"/>
    </source>
</evidence>
<dbReference type="EMBL" id="CP063189">
    <property type="protein sequence ID" value="WCZ31913.1"/>
    <property type="molecule type" value="Genomic_DNA"/>
</dbReference>
<dbReference type="InterPro" id="IPR005115">
    <property type="entry name" value="Gly_transporter"/>
</dbReference>
<name>A0ABY7U5E8_9CORY</name>
<feature type="transmembrane region" description="Helical" evidence="8">
    <location>
        <begin position="117"/>
        <end position="138"/>
    </location>
</feature>
<gene>
    <name evidence="10" type="ORF">CMASS_02270</name>
</gene>
<evidence type="ECO:0000256" key="4">
    <source>
        <dbReference type="ARBA" id="ARBA00022692"/>
    </source>
</evidence>
<feature type="transmembrane region" description="Helical" evidence="8">
    <location>
        <begin position="90"/>
        <end position="111"/>
    </location>
</feature>
<comment type="similarity">
    <text evidence="2">Belongs to the UPF0126 family.</text>
</comment>
<feature type="compositionally biased region" description="Basic residues" evidence="7">
    <location>
        <begin position="274"/>
        <end position="286"/>
    </location>
</feature>
<evidence type="ECO:0000256" key="5">
    <source>
        <dbReference type="ARBA" id="ARBA00022989"/>
    </source>
</evidence>
<feature type="transmembrane region" description="Helical" evidence="8">
    <location>
        <begin position="6"/>
        <end position="24"/>
    </location>
</feature>
<evidence type="ECO:0000256" key="1">
    <source>
        <dbReference type="ARBA" id="ARBA00004651"/>
    </source>
</evidence>
<dbReference type="PANTHER" id="PTHR30506:SF3">
    <property type="entry name" value="UPF0126 INNER MEMBRANE PROTEIN YADS-RELATED"/>
    <property type="match status" value="1"/>
</dbReference>
<dbReference type="PANTHER" id="PTHR30506">
    <property type="entry name" value="INNER MEMBRANE PROTEIN"/>
    <property type="match status" value="1"/>
</dbReference>
<evidence type="ECO:0000256" key="2">
    <source>
        <dbReference type="ARBA" id="ARBA00008193"/>
    </source>
</evidence>
<evidence type="ECO:0000259" key="9">
    <source>
        <dbReference type="Pfam" id="PF03458"/>
    </source>
</evidence>
<dbReference type="RefSeq" id="WP_022862656.1">
    <property type="nucleotide sequence ID" value="NZ_ATVG01000003.1"/>
</dbReference>
<sequence length="286" mass="31302">MSPLITTLYVIGITAEAMTAALSAGRQKLDLFGVILIASITALGGGTVRDIVLQHYPIRWVNQPVYLLIVVCAALFTMSLSFLMHYFRHVFLIADAIGLAVFSMLGAQVALHLDLGLLIAVVAAIITGVFGGILRDLLSDRVPLVFSGEYYAAISVLATLIFWGLMHLSMPEEAAAITTVVIAFVCRLLAIHTGKGLPVFEYQDENQPIDPRLRLSARIMRDGARAAKRRASNSLRFDAAAYASVNRQTGKHARHSRAADTSQQWQVERDNSKRPKKHGRKNPPAQ</sequence>
<dbReference type="Pfam" id="PF03458">
    <property type="entry name" value="Gly_transporter"/>
    <property type="match status" value="2"/>
</dbReference>
<reference evidence="10 11" key="1">
    <citation type="submission" date="2020-10" db="EMBL/GenBank/DDBJ databases">
        <title>Complete genome sequence of Corynebacterium massiliense DSM 45435, type strain of Corynebacterium massiliense.</title>
        <authorList>
            <person name="Busche T."/>
            <person name="Kalinowski J."/>
            <person name="Ruckert C."/>
        </authorList>
    </citation>
    <scope>NUCLEOTIDE SEQUENCE [LARGE SCALE GENOMIC DNA]</scope>
    <source>
        <strain evidence="10 11">DSM 45435</strain>
    </source>
</reference>
<feature type="transmembrane region" description="Helical" evidence="8">
    <location>
        <begin position="31"/>
        <end position="52"/>
    </location>
</feature>
<feature type="transmembrane region" description="Helical" evidence="8">
    <location>
        <begin position="150"/>
        <end position="168"/>
    </location>
</feature>
<dbReference type="Proteomes" id="UP001220064">
    <property type="component" value="Chromosome"/>
</dbReference>
<evidence type="ECO:0000256" key="3">
    <source>
        <dbReference type="ARBA" id="ARBA00022475"/>
    </source>
</evidence>
<feature type="domain" description="Glycine transporter" evidence="9">
    <location>
        <begin position="8"/>
        <end position="79"/>
    </location>
</feature>
<proteinExistence type="inferred from homology"/>
<comment type="subcellular location">
    <subcellularLocation>
        <location evidence="1">Cell membrane</location>
        <topology evidence="1">Multi-pass membrane protein</topology>
    </subcellularLocation>
</comment>
<protein>
    <recommendedName>
        <fullName evidence="9">Glycine transporter domain-containing protein</fullName>
    </recommendedName>
</protein>